<dbReference type="InterPro" id="IPR050855">
    <property type="entry name" value="NDM-1-like"/>
</dbReference>
<dbReference type="Gene3D" id="3.60.15.10">
    <property type="entry name" value="Ribonuclease Z/Hydroxyacylglutathione hydrolase-like"/>
    <property type="match status" value="1"/>
</dbReference>
<reference evidence="3" key="1">
    <citation type="submission" date="2016-10" db="EMBL/GenBank/DDBJ databases">
        <authorList>
            <person name="Varghese N."/>
            <person name="Submissions S."/>
        </authorList>
    </citation>
    <scope>NUCLEOTIDE SEQUENCE [LARGE SCALE GENOMIC DNA]</scope>
    <source>
        <strain evidence="3">DSM 21743</strain>
    </source>
</reference>
<dbReference type="Pfam" id="PF00753">
    <property type="entry name" value="Lactamase_B"/>
    <property type="match status" value="1"/>
</dbReference>
<dbReference type="SUPFAM" id="SSF56281">
    <property type="entry name" value="Metallo-hydrolase/oxidoreductase"/>
    <property type="match status" value="1"/>
</dbReference>
<dbReference type="SMART" id="SM00849">
    <property type="entry name" value="Lactamase_B"/>
    <property type="match status" value="1"/>
</dbReference>
<dbReference type="Proteomes" id="UP000198825">
    <property type="component" value="Chromosome I"/>
</dbReference>
<evidence type="ECO:0000259" key="1">
    <source>
        <dbReference type="SMART" id="SM00849"/>
    </source>
</evidence>
<dbReference type="OrthoDB" id="2971563at2"/>
<sequence length="261" mass="27371">MPRTANDPDAATRTVRDVVPGVHLVTHGHTNCYVVEDAAGSGVTLVDAAFPATWALVRECLADVGRSASDVKALVITHGHFDHVGFASRLQRSCGVEVWAHAGDAHILRHPYRYRPERPRALYPLTHPRALPVLGSMVAAGALRVPGLEPDHLVEGRTVLDLPGRPELVPTPGHTDGEVVVHLPDHGAVLTGDALVTLDIYTGRRGPRVVARGATNDAATALDSLGAVAELDVGAVLTGHGQPWLQGSVVAVDLARAAGVA</sequence>
<protein>
    <submittedName>
        <fullName evidence="2">Glyoxylase, beta-lactamase superfamily II</fullName>
    </submittedName>
</protein>
<feature type="domain" description="Metallo-beta-lactamase" evidence="1">
    <location>
        <begin position="29"/>
        <end position="240"/>
    </location>
</feature>
<dbReference type="EMBL" id="LT629799">
    <property type="protein sequence ID" value="SDV03846.1"/>
    <property type="molecule type" value="Genomic_DNA"/>
</dbReference>
<keyword evidence="3" id="KW-1185">Reference proteome</keyword>
<dbReference type="InterPro" id="IPR036866">
    <property type="entry name" value="RibonucZ/Hydroxyglut_hydro"/>
</dbReference>
<dbReference type="RefSeq" id="WP_091078275.1">
    <property type="nucleotide sequence ID" value="NZ_LT629799.1"/>
</dbReference>
<dbReference type="STRING" id="546874.SAMN04488544_3867"/>
<dbReference type="AlphaFoldDB" id="A0A1H2NG96"/>
<name>A0A1H2NG96_9ACTN</name>
<organism evidence="2 3">
    <name type="scientific">Microlunatus sagamiharensis</name>
    <dbReference type="NCBI Taxonomy" id="546874"/>
    <lineage>
        <taxon>Bacteria</taxon>
        <taxon>Bacillati</taxon>
        <taxon>Actinomycetota</taxon>
        <taxon>Actinomycetes</taxon>
        <taxon>Propionibacteriales</taxon>
        <taxon>Propionibacteriaceae</taxon>
        <taxon>Microlunatus</taxon>
    </lineage>
</organism>
<proteinExistence type="predicted"/>
<gene>
    <name evidence="2" type="ORF">SAMN04488544_3867</name>
</gene>
<dbReference type="InterPro" id="IPR001279">
    <property type="entry name" value="Metallo-B-lactamas"/>
</dbReference>
<evidence type="ECO:0000313" key="3">
    <source>
        <dbReference type="Proteomes" id="UP000198825"/>
    </source>
</evidence>
<evidence type="ECO:0000313" key="2">
    <source>
        <dbReference type="EMBL" id="SDV03846.1"/>
    </source>
</evidence>
<dbReference type="PANTHER" id="PTHR42951:SF17">
    <property type="entry name" value="METALLO-BETA-LACTAMASE DOMAIN-CONTAINING PROTEIN"/>
    <property type="match status" value="1"/>
</dbReference>
<dbReference type="CDD" id="cd07721">
    <property type="entry name" value="yflN-like_MBL-fold"/>
    <property type="match status" value="1"/>
</dbReference>
<dbReference type="PANTHER" id="PTHR42951">
    <property type="entry name" value="METALLO-BETA-LACTAMASE DOMAIN-CONTAINING"/>
    <property type="match status" value="1"/>
</dbReference>
<accession>A0A1H2NG96</accession>